<organism evidence="1 2">
    <name type="scientific">Candidatus Onthomorpha intestinigallinarum</name>
    <dbReference type="NCBI Taxonomy" id="2840880"/>
    <lineage>
        <taxon>Bacteria</taxon>
        <taxon>Pseudomonadati</taxon>
        <taxon>Bacteroidota</taxon>
        <taxon>Bacteroidia</taxon>
        <taxon>Bacteroidales</taxon>
        <taxon>Candidatus Onthomorpha</taxon>
    </lineage>
</organism>
<dbReference type="AlphaFoldDB" id="A0A9D1RFD5"/>
<proteinExistence type="predicted"/>
<accession>A0A9D1RFD5</accession>
<dbReference type="EMBL" id="DXGG01000077">
    <property type="protein sequence ID" value="HIW87093.1"/>
    <property type="molecule type" value="Genomic_DNA"/>
</dbReference>
<dbReference type="Proteomes" id="UP000824267">
    <property type="component" value="Unassembled WGS sequence"/>
</dbReference>
<gene>
    <name evidence="1" type="ORF">IAC47_02330</name>
</gene>
<name>A0A9D1RFD5_9BACT</name>
<protein>
    <submittedName>
        <fullName evidence="1">Uncharacterized protein</fullName>
    </submittedName>
</protein>
<sequence length="87" mass="10087">MKKLFIVSCLFFAFTGVYAQKYVKDYSLLSVREVRKPLMIDSLDNNGKAFDLARDFKPYSSDMNPIKTLKTDEEGFITFDVEEAKEK</sequence>
<evidence type="ECO:0000313" key="1">
    <source>
        <dbReference type="EMBL" id="HIW87093.1"/>
    </source>
</evidence>
<reference evidence="1" key="1">
    <citation type="journal article" date="2021" name="PeerJ">
        <title>Extensive microbial diversity within the chicken gut microbiome revealed by metagenomics and culture.</title>
        <authorList>
            <person name="Gilroy R."/>
            <person name="Ravi A."/>
            <person name="Getino M."/>
            <person name="Pursley I."/>
            <person name="Horton D.L."/>
            <person name="Alikhan N.F."/>
            <person name="Baker D."/>
            <person name="Gharbi K."/>
            <person name="Hall N."/>
            <person name="Watson M."/>
            <person name="Adriaenssens E.M."/>
            <person name="Foster-Nyarko E."/>
            <person name="Jarju S."/>
            <person name="Secka A."/>
            <person name="Antonio M."/>
            <person name="Oren A."/>
            <person name="Chaudhuri R.R."/>
            <person name="La Ragione R."/>
            <person name="Hildebrand F."/>
            <person name="Pallen M.J."/>
        </authorList>
    </citation>
    <scope>NUCLEOTIDE SEQUENCE</scope>
    <source>
        <strain evidence="1">Gambia16-930</strain>
    </source>
</reference>
<feature type="non-terminal residue" evidence="1">
    <location>
        <position position="87"/>
    </location>
</feature>
<evidence type="ECO:0000313" key="2">
    <source>
        <dbReference type="Proteomes" id="UP000824267"/>
    </source>
</evidence>
<comment type="caution">
    <text evidence="1">The sequence shown here is derived from an EMBL/GenBank/DDBJ whole genome shotgun (WGS) entry which is preliminary data.</text>
</comment>
<reference evidence="1" key="2">
    <citation type="submission" date="2021-04" db="EMBL/GenBank/DDBJ databases">
        <authorList>
            <person name="Gilroy R."/>
        </authorList>
    </citation>
    <scope>NUCLEOTIDE SEQUENCE</scope>
    <source>
        <strain evidence="1">Gambia16-930</strain>
    </source>
</reference>